<name>A0ABQ6CK74_9HYPH</name>
<dbReference type="Proteomes" id="UP001156882">
    <property type="component" value="Unassembled WGS sequence"/>
</dbReference>
<gene>
    <name evidence="1" type="ORF">GCM10007874_37150</name>
</gene>
<keyword evidence="2" id="KW-1185">Reference proteome</keyword>
<accession>A0ABQ6CK74</accession>
<dbReference type="EMBL" id="BSPC01000032">
    <property type="protein sequence ID" value="GLS20698.1"/>
    <property type="molecule type" value="Genomic_DNA"/>
</dbReference>
<evidence type="ECO:0000313" key="2">
    <source>
        <dbReference type="Proteomes" id="UP001156882"/>
    </source>
</evidence>
<proteinExistence type="predicted"/>
<protein>
    <submittedName>
        <fullName evidence="1">Uncharacterized protein</fullName>
    </submittedName>
</protein>
<organism evidence="1 2">
    <name type="scientific">Labrys miyagiensis</name>
    <dbReference type="NCBI Taxonomy" id="346912"/>
    <lineage>
        <taxon>Bacteria</taxon>
        <taxon>Pseudomonadati</taxon>
        <taxon>Pseudomonadota</taxon>
        <taxon>Alphaproteobacteria</taxon>
        <taxon>Hyphomicrobiales</taxon>
        <taxon>Xanthobacteraceae</taxon>
        <taxon>Labrys</taxon>
    </lineage>
</organism>
<reference evidence="2" key="1">
    <citation type="journal article" date="2019" name="Int. J. Syst. Evol. Microbiol.">
        <title>The Global Catalogue of Microorganisms (GCM) 10K type strain sequencing project: providing services to taxonomists for standard genome sequencing and annotation.</title>
        <authorList>
            <consortium name="The Broad Institute Genomics Platform"/>
            <consortium name="The Broad Institute Genome Sequencing Center for Infectious Disease"/>
            <person name="Wu L."/>
            <person name="Ma J."/>
        </authorList>
    </citation>
    <scope>NUCLEOTIDE SEQUENCE [LARGE SCALE GENOMIC DNA]</scope>
    <source>
        <strain evidence="2">NBRC 101365</strain>
    </source>
</reference>
<comment type="caution">
    <text evidence="1">The sequence shown here is derived from an EMBL/GenBank/DDBJ whole genome shotgun (WGS) entry which is preliminary data.</text>
</comment>
<evidence type="ECO:0000313" key="1">
    <source>
        <dbReference type="EMBL" id="GLS20698.1"/>
    </source>
</evidence>
<sequence length="78" mass="8650">MIRPIYRRSFAAVGPCRVASPNFVTECLTKDVTRSRTCGSDAGHLDADFADEPLHRFLTILNAVLRDGASWGLETRQV</sequence>